<accession>A0A7N8Y370</accession>
<keyword evidence="9" id="KW-0206">Cytoskeleton</keyword>
<evidence type="ECO:0000256" key="5">
    <source>
        <dbReference type="ARBA" id="ARBA00022490"/>
    </source>
</evidence>
<comment type="function">
    <text evidence="11">Involved in regulating cell migration through association with the actin cytoskeleton. Has an essential role in the maintenance of Z line and sarcomere integrity.</text>
</comment>
<evidence type="ECO:0000256" key="3">
    <source>
        <dbReference type="ARBA" id="ARBA00004536"/>
    </source>
</evidence>
<evidence type="ECO:0000256" key="8">
    <source>
        <dbReference type="ARBA" id="ARBA00023203"/>
    </source>
</evidence>
<evidence type="ECO:0000256" key="10">
    <source>
        <dbReference type="ARBA" id="ARBA00023319"/>
    </source>
</evidence>
<evidence type="ECO:0000256" key="9">
    <source>
        <dbReference type="ARBA" id="ARBA00023212"/>
    </source>
</evidence>
<evidence type="ECO:0000256" key="1">
    <source>
        <dbReference type="ARBA" id="ARBA00004216"/>
    </source>
</evidence>
<evidence type="ECO:0000256" key="2">
    <source>
        <dbReference type="ARBA" id="ARBA00004245"/>
    </source>
</evidence>
<dbReference type="Proteomes" id="UP000261640">
    <property type="component" value="Unplaced"/>
</dbReference>
<keyword evidence="5" id="KW-0963">Cytoplasm</keyword>
<evidence type="ECO:0000256" key="4">
    <source>
        <dbReference type="ARBA" id="ARBA00011385"/>
    </source>
</evidence>
<evidence type="ECO:0000256" key="12">
    <source>
        <dbReference type="ARBA" id="ARBA00070929"/>
    </source>
</evidence>
<dbReference type="GeneTree" id="ENSGT00730000111176"/>
<feature type="region of interest" description="Disordered" evidence="15">
    <location>
        <begin position="388"/>
        <end position="430"/>
    </location>
</feature>
<comment type="subcellular location">
    <subcellularLocation>
        <location evidence="3">Cell junction</location>
        <location evidence="3">Adherens junction</location>
    </subcellularLocation>
    <subcellularLocation>
        <location evidence="2">Cytoplasm</location>
        <location evidence="2">Cytoskeleton</location>
    </subcellularLocation>
    <subcellularLocation>
        <location evidence="1">Cytoplasm</location>
        <location evidence="1">Myofibril</location>
        <location evidence="1">Sarcomere</location>
        <location evidence="1">Z line</location>
    </subcellularLocation>
</comment>
<comment type="subunit">
    <text evidence="4">Interacts with F-actin.</text>
</comment>
<feature type="coiled-coil region" evidence="14">
    <location>
        <begin position="252"/>
        <end position="290"/>
    </location>
</feature>
<dbReference type="Gene3D" id="2.60.40.10">
    <property type="entry name" value="Immunoglobulins"/>
    <property type="match status" value="1"/>
</dbReference>
<keyword evidence="6" id="KW-0597">Phosphoprotein</keyword>
<evidence type="ECO:0000313" key="17">
    <source>
        <dbReference type="Ensembl" id="ENSMAMP00000054488.1"/>
    </source>
</evidence>
<feature type="compositionally biased region" description="Basic and acidic residues" evidence="15">
    <location>
        <begin position="505"/>
        <end position="516"/>
    </location>
</feature>
<keyword evidence="10" id="KW-0393">Immunoglobulin domain</keyword>
<dbReference type="PANTHER" id="PTHR21508:SF4">
    <property type="entry name" value="MITOGUARDIN 2"/>
    <property type="match status" value="1"/>
</dbReference>
<evidence type="ECO:0000256" key="7">
    <source>
        <dbReference type="ARBA" id="ARBA00022949"/>
    </source>
</evidence>
<dbReference type="InterPro" id="IPR013098">
    <property type="entry name" value="Ig_I-set"/>
</dbReference>
<dbReference type="PROSITE" id="PS50835">
    <property type="entry name" value="IG_LIKE"/>
    <property type="match status" value="1"/>
</dbReference>
<keyword evidence="8" id="KW-0009">Actin-binding</keyword>
<dbReference type="SMART" id="SM00409">
    <property type="entry name" value="IG"/>
    <property type="match status" value="1"/>
</dbReference>
<dbReference type="PANTHER" id="PTHR21508">
    <property type="entry name" value="MITOGUARDIN"/>
    <property type="match status" value="1"/>
</dbReference>
<dbReference type="GO" id="GO:0005912">
    <property type="term" value="C:adherens junction"/>
    <property type="evidence" value="ECO:0007669"/>
    <property type="project" value="UniProtKB-SubCell"/>
</dbReference>
<keyword evidence="14" id="KW-0175">Coiled coil</keyword>
<feature type="compositionally biased region" description="Basic and acidic residues" evidence="15">
    <location>
        <begin position="189"/>
        <end position="225"/>
    </location>
</feature>
<dbReference type="InterPro" id="IPR036179">
    <property type="entry name" value="Ig-like_dom_sf"/>
</dbReference>
<protein>
    <recommendedName>
        <fullName evidence="12">Nexilin</fullName>
    </recommendedName>
    <alternativeName>
        <fullName evidence="13">F-actin-binding protein</fullName>
    </alternativeName>
</protein>
<feature type="region of interest" description="Disordered" evidence="15">
    <location>
        <begin position="485"/>
        <end position="516"/>
    </location>
</feature>
<dbReference type="GO" id="GO:0008053">
    <property type="term" value="P:mitochondrial fusion"/>
    <property type="evidence" value="ECO:0007669"/>
    <property type="project" value="TreeGrafter"/>
</dbReference>
<keyword evidence="18" id="KW-1185">Reference proteome</keyword>
<keyword evidence="7" id="KW-0965">Cell junction</keyword>
<dbReference type="FunFam" id="2.60.40.10:FF:000164">
    <property type="entry name" value="nexilin isoform X1"/>
    <property type="match status" value="1"/>
</dbReference>
<evidence type="ECO:0000259" key="16">
    <source>
        <dbReference type="PROSITE" id="PS50835"/>
    </source>
</evidence>
<evidence type="ECO:0000256" key="14">
    <source>
        <dbReference type="SAM" id="Coils"/>
    </source>
</evidence>
<feature type="compositionally biased region" description="Basic and acidic residues" evidence="15">
    <location>
        <begin position="388"/>
        <end position="418"/>
    </location>
</feature>
<evidence type="ECO:0000313" key="18">
    <source>
        <dbReference type="Proteomes" id="UP000261640"/>
    </source>
</evidence>
<dbReference type="AlphaFoldDB" id="A0A7N8Y370"/>
<dbReference type="Ensembl" id="ENSMAMT00000049828.1">
    <property type="protein sequence ID" value="ENSMAMP00000054488.1"/>
    <property type="gene ID" value="ENSMAMG00000005794.2"/>
</dbReference>
<dbReference type="GO" id="GO:0030018">
    <property type="term" value="C:Z disc"/>
    <property type="evidence" value="ECO:0007669"/>
    <property type="project" value="UniProtKB-SubCell"/>
</dbReference>
<reference evidence="17" key="2">
    <citation type="submission" date="2025-09" db="UniProtKB">
        <authorList>
            <consortium name="Ensembl"/>
        </authorList>
    </citation>
    <scope>IDENTIFICATION</scope>
</reference>
<sequence>PALISSGIRPMFLLGPHRFPSDPLQIKELLDSSDEEEEVKPAKVEKSYVPKITGSVKGKFAEMEKQRQEEERKKMEEERRKREAQDKMEKAKIKKELAQKAAEEGDDTILVRVVPAKPSRPPGKIKMNFEDMEKNREEEVKKKVEEEKKKRYDENRRSFREAKRRSVVEQDEEEKPSEKVQVTPGKLKMTFEELEKERQEQRRKQAEEEAKRRLEKEKKTFEEARLGMGEDDEDSQEFKEDKEELRPGKLRLSFEELERQRVEEERKKAEEEAKRRMEEERRAFAEARKSMLVDEDDEVLMALLNLEGSEPGKICASFEELERHRREEEQRKAEEEAKKRLEEEKRLFAEARKSMALDEDDGMVRSESQEALHPRKLEINFEELLKEKEEAERRRKAEERKKKLEQEKQEFEQLRQEMGEEEINESSDVVSKEYEELTKLKRTGSIQAKNLKSKFEKIKELTEEEIQKKIEMERARRKAIDDEIKEREAERFQDEDEERALTPARAEESPFKQKVDMRARFEQMAKAREEEERRRIEEQKLQRMQFEQQEIDAALQKKEDDGEEESSIINGSAAYEDEEDHARSGAPWFKKPLKNQSVVDSEPVRFTVKITGEPKPEVTWWFEGEVLQDCEDYQYIERGETYCLYLPETFPEDEGEYMCKAVNSRGTAASTCILTIESKTTLV</sequence>
<feature type="domain" description="Ig-like" evidence="16">
    <location>
        <begin position="587"/>
        <end position="675"/>
    </location>
</feature>
<dbReference type="SUPFAM" id="SSF48726">
    <property type="entry name" value="Immunoglobulin"/>
    <property type="match status" value="1"/>
</dbReference>
<feature type="compositionally biased region" description="Basic and acidic residues" evidence="15">
    <location>
        <begin position="59"/>
        <end position="103"/>
    </location>
</feature>
<feature type="compositionally biased region" description="Basic and acidic residues" evidence="15">
    <location>
        <begin position="127"/>
        <end position="168"/>
    </location>
</feature>
<evidence type="ECO:0000256" key="15">
    <source>
        <dbReference type="SAM" id="MobiDB-lite"/>
    </source>
</evidence>
<name>A0A7N8Y370_9TELE</name>
<dbReference type="InterPro" id="IPR007110">
    <property type="entry name" value="Ig-like_dom"/>
</dbReference>
<proteinExistence type="predicted"/>
<dbReference type="InterPro" id="IPR013783">
    <property type="entry name" value="Ig-like_fold"/>
</dbReference>
<dbReference type="Pfam" id="PF07679">
    <property type="entry name" value="I-set"/>
    <property type="match status" value="1"/>
</dbReference>
<dbReference type="GO" id="GO:0003779">
    <property type="term" value="F:actin binding"/>
    <property type="evidence" value="ECO:0007669"/>
    <property type="project" value="UniProtKB-KW"/>
</dbReference>
<evidence type="ECO:0000256" key="13">
    <source>
        <dbReference type="ARBA" id="ARBA00083857"/>
    </source>
</evidence>
<feature type="compositionally biased region" description="Basic and acidic residues" evidence="15">
    <location>
        <begin position="236"/>
        <end position="246"/>
    </location>
</feature>
<reference evidence="17" key="1">
    <citation type="submission" date="2025-08" db="UniProtKB">
        <authorList>
            <consortium name="Ensembl"/>
        </authorList>
    </citation>
    <scope>IDENTIFICATION</scope>
</reference>
<feature type="region of interest" description="Disordered" evidence="15">
    <location>
        <begin position="59"/>
        <end position="246"/>
    </location>
</feature>
<dbReference type="InterPro" id="IPR003599">
    <property type="entry name" value="Ig_sub"/>
</dbReference>
<evidence type="ECO:0000256" key="11">
    <source>
        <dbReference type="ARBA" id="ARBA00058759"/>
    </source>
</evidence>
<evidence type="ECO:0000256" key="6">
    <source>
        <dbReference type="ARBA" id="ARBA00022553"/>
    </source>
</evidence>
<dbReference type="GO" id="GO:0005856">
    <property type="term" value="C:cytoskeleton"/>
    <property type="evidence" value="ECO:0007669"/>
    <property type="project" value="UniProtKB-SubCell"/>
</dbReference>
<organism evidence="17 18">
    <name type="scientific">Mastacembelus armatus</name>
    <name type="common">zig-zag eel</name>
    <dbReference type="NCBI Taxonomy" id="205130"/>
    <lineage>
        <taxon>Eukaryota</taxon>
        <taxon>Metazoa</taxon>
        <taxon>Chordata</taxon>
        <taxon>Craniata</taxon>
        <taxon>Vertebrata</taxon>
        <taxon>Euteleostomi</taxon>
        <taxon>Actinopterygii</taxon>
        <taxon>Neopterygii</taxon>
        <taxon>Teleostei</taxon>
        <taxon>Neoteleostei</taxon>
        <taxon>Acanthomorphata</taxon>
        <taxon>Anabantaria</taxon>
        <taxon>Synbranchiformes</taxon>
        <taxon>Mastacembelidae</taxon>
        <taxon>Mastacembelus</taxon>
    </lineage>
</organism>